<keyword evidence="7" id="KW-0472">Membrane</keyword>
<dbReference type="Pfam" id="PF01246">
    <property type="entry name" value="Ribosomal_L24e"/>
    <property type="match status" value="1"/>
</dbReference>
<dbReference type="InterPro" id="IPR038630">
    <property type="entry name" value="L24e/L24_sf"/>
</dbReference>
<evidence type="ECO:0000256" key="2">
    <source>
        <dbReference type="ARBA" id="ARBA00022980"/>
    </source>
</evidence>
<evidence type="ECO:0000256" key="4">
    <source>
        <dbReference type="ARBA" id="ARBA00040612"/>
    </source>
</evidence>
<dbReference type="FunFam" id="2.30.170.20:FF:000002">
    <property type="entry name" value="60S ribosomal protein L24"/>
    <property type="match status" value="1"/>
</dbReference>
<dbReference type="GO" id="GO:0003735">
    <property type="term" value="F:structural constituent of ribosome"/>
    <property type="evidence" value="ECO:0007669"/>
    <property type="project" value="InterPro"/>
</dbReference>
<evidence type="ECO:0000313" key="10">
    <source>
        <dbReference type="EMBL" id="CAF1041960.1"/>
    </source>
</evidence>
<evidence type="ECO:0000259" key="8">
    <source>
        <dbReference type="Pfam" id="PF01246"/>
    </source>
</evidence>
<feature type="transmembrane region" description="Helical" evidence="7">
    <location>
        <begin position="113"/>
        <end position="134"/>
    </location>
</feature>
<sequence>MPCSLYCCIYRCCCCQCKRNIGGTENGIGNSAGNKSTGGQWDTYLDSRYDTLTGSLIIAWEESDTCFEYIHRSVHILSISIPIILTEAILVLTFCLMFIFGCKYSNECPKQPLLIIYHLIGGGVGFFFWLWLMLRALRRRRLESGLEDDDDIDYDANVADSSGGQRLKDNGIWFMELLAFIFLLIAFSMGNYWTWSIFWPAEDMTETQPIDCFILDLVKKVYRVTMKLEICNYSGYKIYPGHGKRAVKTDGKIHIYLNSKCQRAADMRRNPRRVTWTVYYRRKHRKGAAEQEVKKRTRRNIKFQRAITGVTWNEILAKRNQQPEFRKAQRQDAINAAKQAKKAKAQQKKVAAPSSLKASKPVKKQQEKIQKNVPKAGPKKGTQR</sequence>
<evidence type="ECO:0000313" key="9">
    <source>
        <dbReference type="EMBL" id="CAF0731320.1"/>
    </source>
</evidence>
<dbReference type="Proteomes" id="UP000663891">
    <property type="component" value="Unassembled WGS sequence"/>
</dbReference>
<evidence type="ECO:0000256" key="1">
    <source>
        <dbReference type="ARBA" id="ARBA00005647"/>
    </source>
</evidence>
<feature type="domain" description="Large ribosomal subunit protein eL24-related N-terminal" evidence="8">
    <location>
        <begin position="226"/>
        <end position="290"/>
    </location>
</feature>
<evidence type="ECO:0000313" key="13">
    <source>
        <dbReference type="Proteomes" id="UP000663832"/>
    </source>
</evidence>
<protein>
    <recommendedName>
        <fullName evidence="4">Large ribosomal subunit protein eL24</fullName>
    </recommendedName>
    <alternativeName>
        <fullName evidence="5">60S ribosomal protein L24</fullName>
    </alternativeName>
</protein>
<dbReference type="AlphaFoldDB" id="A0A813N3N9"/>
<evidence type="ECO:0000256" key="7">
    <source>
        <dbReference type="SAM" id="Phobius"/>
    </source>
</evidence>
<evidence type="ECO:0000256" key="6">
    <source>
        <dbReference type="SAM" id="MobiDB-lite"/>
    </source>
</evidence>
<dbReference type="InterPro" id="IPR000988">
    <property type="entry name" value="Ribosomal_eL24-rel_N"/>
</dbReference>
<dbReference type="PANTHER" id="PTHR10792:SF1">
    <property type="entry name" value="RIBOSOMAL PROTEIN L24"/>
    <property type="match status" value="1"/>
</dbReference>
<evidence type="ECO:0000256" key="5">
    <source>
        <dbReference type="ARBA" id="ARBA00041213"/>
    </source>
</evidence>
<dbReference type="EMBL" id="CAJOAY010001310">
    <property type="protein sequence ID" value="CAF3825723.1"/>
    <property type="molecule type" value="Genomic_DNA"/>
</dbReference>
<evidence type="ECO:0000313" key="11">
    <source>
        <dbReference type="EMBL" id="CAF1134193.1"/>
    </source>
</evidence>
<dbReference type="SUPFAM" id="SSF57716">
    <property type="entry name" value="Glucocorticoid receptor-like (DNA-binding domain)"/>
    <property type="match status" value="1"/>
</dbReference>
<feature type="region of interest" description="Disordered" evidence="6">
    <location>
        <begin position="321"/>
        <end position="384"/>
    </location>
</feature>
<dbReference type="GO" id="GO:0002181">
    <property type="term" value="P:cytoplasmic translation"/>
    <property type="evidence" value="ECO:0007669"/>
    <property type="project" value="TreeGrafter"/>
</dbReference>
<comment type="caution">
    <text evidence="9">The sequence shown here is derived from an EMBL/GenBank/DDBJ whole genome shotgun (WGS) entry which is preliminary data.</text>
</comment>
<dbReference type="EMBL" id="CAJNOI010000003">
    <property type="protein sequence ID" value="CAF0731320.1"/>
    <property type="molecule type" value="Genomic_DNA"/>
</dbReference>
<evidence type="ECO:0000256" key="3">
    <source>
        <dbReference type="ARBA" id="ARBA00023274"/>
    </source>
</evidence>
<dbReference type="CDD" id="cd00472">
    <property type="entry name" value="Ribosomal_L24e_L24"/>
    <property type="match status" value="1"/>
</dbReference>
<keyword evidence="2" id="KW-0689">Ribosomal protein</keyword>
<dbReference type="Proteomes" id="UP000663832">
    <property type="component" value="Unassembled WGS sequence"/>
</dbReference>
<evidence type="ECO:0000313" key="14">
    <source>
        <dbReference type="Proteomes" id="UP000663877"/>
    </source>
</evidence>
<dbReference type="OrthoDB" id="1727108at2759"/>
<reference evidence="9" key="1">
    <citation type="submission" date="2021-02" db="EMBL/GenBank/DDBJ databases">
        <authorList>
            <person name="Nowell W R."/>
        </authorList>
    </citation>
    <scope>NUCLEOTIDE SEQUENCE</scope>
</reference>
<dbReference type="GO" id="GO:0003729">
    <property type="term" value="F:mRNA binding"/>
    <property type="evidence" value="ECO:0007669"/>
    <property type="project" value="TreeGrafter"/>
</dbReference>
<organism evidence="9 14">
    <name type="scientific">Adineta steineri</name>
    <dbReference type="NCBI Taxonomy" id="433720"/>
    <lineage>
        <taxon>Eukaryota</taxon>
        <taxon>Metazoa</taxon>
        <taxon>Spiralia</taxon>
        <taxon>Gnathifera</taxon>
        <taxon>Rotifera</taxon>
        <taxon>Eurotatoria</taxon>
        <taxon>Bdelloidea</taxon>
        <taxon>Adinetida</taxon>
        <taxon>Adinetidae</taxon>
        <taxon>Adineta</taxon>
    </lineage>
</organism>
<dbReference type="Gene3D" id="2.30.170.20">
    <property type="entry name" value="Ribosomal protein L24e"/>
    <property type="match status" value="1"/>
</dbReference>
<keyword evidence="13" id="KW-1185">Reference proteome</keyword>
<dbReference type="EMBL" id="CAJNON010000153">
    <property type="protein sequence ID" value="CAF1041960.1"/>
    <property type="molecule type" value="Genomic_DNA"/>
</dbReference>
<keyword evidence="7" id="KW-0812">Transmembrane</keyword>
<proteinExistence type="inferred from homology"/>
<dbReference type="PANTHER" id="PTHR10792">
    <property type="entry name" value="60S RIBOSOMAL PROTEIN L24"/>
    <property type="match status" value="1"/>
</dbReference>
<dbReference type="Proteomes" id="UP000663881">
    <property type="component" value="Unassembled WGS sequence"/>
</dbReference>
<gene>
    <name evidence="9" type="ORF">BJG266_LOCUS1191</name>
    <name evidence="12" type="ORF">OKA104_LOCUS19968</name>
    <name evidence="11" type="ORF">QVE165_LOCUS22111</name>
    <name evidence="10" type="ORF">VCS650_LOCUS16920</name>
</gene>
<keyword evidence="7" id="KW-1133">Transmembrane helix</keyword>
<accession>A0A813N3N9</accession>
<dbReference type="InterPro" id="IPR056366">
    <property type="entry name" value="Ribosomal_eL24"/>
</dbReference>
<feature type="transmembrane region" description="Helical" evidence="7">
    <location>
        <begin position="79"/>
        <end position="101"/>
    </location>
</feature>
<comment type="similarity">
    <text evidence="1">Belongs to the eukaryotic ribosomal protein eL24 family.</text>
</comment>
<evidence type="ECO:0000313" key="12">
    <source>
        <dbReference type="EMBL" id="CAF3825723.1"/>
    </source>
</evidence>
<dbReference type="EMBL" id="CAJNOM010000144">
    <property type="protein sequence ID" value="CAF1134193.1"/>
    <property type="molecule type" value="Genomic_DNA"/>
</dbReference>
<dbReference type="Proteomes" id="UP000663877">
    <property type="component" value="Unassembled WGS sequence"/>
</dbReference>
<name>A0A813N3N9_9BILA</name>
<keyword evidence="3" id="KW-0687">Ribonucleoprotein</keyword>
<dbReference type="Gene3D" id="6.10.250.1270">
    <property type="match status" value="1"/>
</dbReference>
<dbReference type="GO" id="GO:0022625">
    <property type="term" value="C:cytosolic large ribosomal subunit"/>
    <property type="evidence" value="ECO:0007669"/>
    <property type="project" value="TreeGrafter"/>
</dbReference>
<feature type="transmembrane region" description="Helical" evidence="7">
    <location>
        <begin position="172"/>
        <end position="195"/>
    </location>
</feature>